<proteinExistence type="predicted"/>
<feature type="signal peptide" evidence="1">
    <location>
        <begin position="1"/>
        <end position="24"/>
    </location>
</feature>
<dbReference type="Proteomes" id="UP000525389">
    <property type="component" value="Unassembled WGS sequence"/>
</dbReference>
<dbReference type="RefSeq" id="WP_184026862.1">
    <property type="nucleotide sequence ID" value="NZ_JACHFN010000003.1"/>
</dbReference>
<feature type="chain" id="PRO_5031513484" description="PASTA domain-containing protein" evidence="1">
    <location>
        <begin position="25"/>
        <end position="329"/>
    </location>
</feature>
<evidence type="ECO:0000256" key="1">
    <source>
        <dbReference type="SAM" id="SignalP"/>
    </source>
</evidence>
<keyword evidence="3" id="KW-1185">Reference proteome</keyword>
<comment type="caution">
    <text evidence="2">The sequence shown here is derived from an EMBL/GenBank/DDBJ whole genome shotgun (WGS) entry which is preliminary data.</text>
</comment>
<dbReference type="AlphaFoldDB" id="A0A7W8GEH7"/>
<sequence length="329" mass="34602">MTPTWRPAALVLTLTLGLAAVAGAGGAQGSPPAPLFARLTEAERQLLLAAGGVSDATGFLPGRVPANLPFPLPALPGQTVIGTVTQPWGRTQVVWHSTLDPAQAQAQVTRTLRSAGWVDKYPQNDVMEVFRSAPESGAVQTFSPQCKPGVPGTLLAVTAPRAGAGSQINLTYDRQDGGNPQGCPANFQAPDSGEDHFYSPSRGGGFVDPVQTLAQRGVRLPALRPPAGAEVEQSGLNYGGDEYTAYAKVYSALDAARVHGHYVAALQAQGWTLVGSAALGQERIARLTAPAAGQRTQSVTLALMPRPGQRRQDQPALSRYDLKFELLLR</sequence>
<evidence type="ECO:0000313" key="3">
    <source>
        <dbReference type="Proteomes" id="UP000525389"/>
    </source>
</evidence>
<organism evidence="2 3">
    <name type="scientific">Deinococcus budaensis</name>
    <dbReference type="NCBI Taxonomy" id="1665626"/>
    <lineage>
        <taxon>Bacteria</taxon>
        <taxon>Thermotogati</taxon>
        <taxon>Deinococcota</taxon>
        <taxon>Deinococci</taxon>
        <taxon>Deinococcales</taxon>
        <taxon>Deinococcaceae</taxon>
        <taxon>Deinococcus</taxon>
    </lineage>
</organism>
<keyword evidence="1" id="KW-0732">Signal</keyword>
<dbReference type="EMBL" id="JACHFN010000003">
    <property type="protein sequence ID" value="MBB5233843.1"/>
    <property type="molecule type" value="Genomic_DNA"/>
</dbReference>
<evidence type="ECO:0000313" key="2">
    <source>
        <dbReference type="EMBL" id="MBB5233843.1"/>
    </source>
</evidence>
<name>A0A7W8GEH7_9DEIO</name>
<gene>
    <name evidence="2" type="ORF">HNQ09_001273</name>
</gene>
<accession>A0A7W8GEH7</accession>
<protein>
    <recommendedName>
        <fullName evidence="4">PASTA domain-containing protein</fullName>
    </recommendedName>
</protein>
<evidence type="ECO:0008006" key="4">
    <source>
        <dbReference type="Google" id="ProtNLM"/>
    </source>
</evidence>
<reference evidence="2 3" key="1">
    <citation type="submission" date="2020-08" db="EMBL/GenBank/DDBJ databases">
        <title>Genomic Encyclopedia of Type Strains, Phase IV (KMG-IV): sequencing the most valuable type-strain genomes for metagenomic binning, comparative biology and taxonomic classification.</title>
        <authorList>
            <person name="Goeker M."/>
        </authorList>
    </citation>
    <scope>NUCLEOTIDE SEQUENCE [LARGE SCALE GENOMIC DNA]</scope>
    <source>
        <strain evidence="2 3">DSM 101791</strain>
    </source>
</reference>